<organism evidence="2 3">
    <name type="scientific">Araneus ventricosus</name>
    <name type="common">Orbweaver spider</name>
    <name type="synonym">Epeira ventricosa</name>
    <dbReference type="NCBI Taxonomy" id="182803"/>
    <lineage>
        <taxon>Eukaryota</taxon>
        <taxon>Metazoa</taxon>
        <taxon>Ecdysozoa</taxon>
        <taxon>Arthropoda</taxon>
        <taxon>Chelicerata</taxon>
        <taxon>Arachnida</taxon>
        <taxon>Araneae</taxon>
        <taxon>Araneomorphae</taxon>
        <taxon>Entelegynae</taxon>
        <taxon>Araneoidea</taxon>
        <taxon>Araneidae</taxon>
        <taxon>Araneus</taxon>
    </lineage>
</organism>
<protein>
    <submittedName>
        <fullName evidence="2">Uncharacterized protein</fullName>
    </submittedName>
</protein>
<feature type="region of interest" description="Disordered" evidence="1">
    <location>
        <begin position="81"/>
        <end position="100"/>
    </location>
</feature>
<proteinExistence type="predicted"/>
<reference evidence="2 3" key="1">
    <citation type="journal article" date="2019" name="Sci. Rep.">
        <title>Orb-weaving spider Araneus ventricosus genome elucidates the spidroin gene catalogue.</title>
        <authorList>
            <person name="Kono N."/>
            <person name="Nakamura H."/>
            <person name="Ohtoshi R."/>
            <person name="Moran D.A.P."/>
            <person name="Shinohara A."/>
            <person name="Yoshida Y."/>
            <person name="Fujiwara M."/>
            <person name="Mori M."/>
            <person name="Tomita M."/>
            <person name="Arakawa K."/>
        </authorList>
    </citation>
    <scope>NUCLEOTIDE SEQUENCE [LARGE SCALE GENOMIC DNA]</scope>
</reference>
<sequence>MGISAYTYKQSSSERRSFFHSTTKEQYAGEEEEPQHVELSFRLAMGRKSPAAATGPDRTERELGEAHKTNFAGCARMPALGRGFHSKRKNDPIMLKIAKR</sequence>
<accession>A0A4Y2MG37</accession>
<feature type="region of interest" description="Disordered" evidence="1">
    <location>
        <begin position="1"/>
        <end position="35"/>
    </location>
</feature>
<dbReference type="Proteomes" id="UP000499080">
    <property type="component" value="Unassembled WGS sequence"/>
</dbReference>
<evidence type="ECO:0000256" key="1">
    <source>
        <dbReference type="SAM" id="MobiDB-lite"/>
    </source>
</evidence>
<gene>
    <name evidence="2" type="ORF">AVEN_274057_1</name>
</gene>
<name>A0A4Y2MG37_ARAVE</name>
<evidence type="ECO:0000313" key="3">
    <source>
        <dbReference type="Proteomes" id="UP000499080"/>
    </source>
</evidence>
<dbReference type="EMBL" id="BGPR01007233">
    <property type="protein sequence ID" value="GBN25370.1"/>
    <property type="molecule type" value="Genomic_DNA"/>
</dbReference>
<comment type="caution">
    <text evidence="2">The sequence shown here is derived from an EMBL/GenBank/DDBJ whole genome shotgun (WGS) entry which is preliminary data.</text>
</comment>
<keyword evidence="3" id="KW-1185">Reference proteome</keyword>
<evidence type="ECO:0000313" key="2">
    <source>
        <dbReference type="EMBL" id="GBN25370.1"/>
    </source>
</evidence>
<dbReference type="AlphaFoldDB" id="A0A4Y2MG37"/>